<proteinExistence type="predicted"/>
<sequence>MGPEGYPIAQRTPSPLDQLLRLFAPATAEAHGATADLWIVNSDGTSLRRLTKINEDTPMAVFSPDGTTIALMGANGIYLMKADGSNLRKVDAHGDHGGLDWAGR</sequence>
<comment type="caution">
    <text evidence="1">The sequence shown here is derived from an EMBL/GenBank/DDBJ whole genome shotgun (WGS) entry which is preliminary data.</text>
</comment>
<protein>
    <recommendedName>
        <fullName evidence="3">Lipoprotein LpqB beta-propeller domain-containing protein</fullName>
    </recommendedName>
</protein>
<evidence type="ECO:0000313" key="2">
    <source>
        <dbReference type="Proteomes" id="UP000050509"/>
    </source>
</evidence>
<name>A0A0P9DGX0_9CHLR</name>
<dbReference type="EMBL" id="LJCR01000019">
    <property type="protein sequence ID" value="KPV54729.1"/>
    <property type="molecule type" value="Genomic_DNA"/>
</dbReference>
<reference evidence="1 2" key="1">
    <citation type="submission" date="2015-09" db="EMBL/GenBank/DDBJ databases">
        <title>Draft genome sequence of Kouleothrix aurantiaca JCM 19913.</title>
        <authorList>
            <person name="Hemp J."/>
        </authorList>
    </citation>
    <scope>NUCLEOTIDE SEQUENCE [LARGE SCALE GENOMIC DNA]</scope>
    <source>
        <strain evidence="1 2">COM-B</strain>
    </source>
</reference>
<organism evidence="1 2">
    <name type="scientific">Kouleothrix aurantiaca</name>
    <dbReference type="NCBI Taxonomy" id="186479"/>
    <lineage>
        <taxon>Bacteria</taxon>
        <taxon>Bacillati</taxon>
        <taxon>Chloroflexota</taxon>
        <taxon>Chloroflexia</taxon>
        <taxon>Chloroflexales</taxon>
        <taxon>Roseiflexineae</taxon>
        <taxon>Roseiflexaceae</taxon>
        <taxon>Kouleothrix</taxon>
    </lineage>
</organism>
<accession>A0A0P9DGX0</accession>
<dbReference type="Gene3D" id="2.120.10.30">
    <property type="entry name" value="TolB, C-terminal domain"/>
    <property type="match status" value="1"/>
</dbReference>
<gene>
    <name evidence="1" type="ORF">SE17_01860</name>
</gene>
<dbReference type="AlphaFoldDB" id="A0A0P9DGX0"/>
<evidence type="ECO:0008006" key="3">
    <source>
        <dbReference type="Google" id="ProtNLM"/>
    </source>
</evidence>
<evidence type="ECO:0000313" key="1">
    <source>
        <dbReference type="EMBL" id="KPV54729.1"/>
    </source>
</evidence>
<dbReference type="InterPro" id="IPR011042">
    <property type="entry name" value="6-blade_b-propeller_TolB-like"/>
</dbReference>
<dbReference type="SUPFAM" id="SSF69304">
    <property type="entry name" value="Tricorn protease N-terminal domain"/>
    <property type="match status" value="1"/>
</dbReference>
<dbReference type="Proteomes" id="UP000050509">
    <property type="component" value="Unassembled WGS sequence"/>
</dbReference>
<keyword evidence="2" id="KW-1185">Reference proteome</keyword>